<sequence length="359" mass="39324">MKFQALFSRLSISFSYFSSNALNITITRPNDPFIVGHPLSHAQSDADEIVRLFNNLGRTTTWKLIEKIPFEGDTYEPEGIVRLGPERYIVSAGEYTAPTIKYNQTTNGTDRSAGAGFAHLLVFNNQGQRIADATLTRRGDIEYHIGGLDWDGQALWATLAQYRPNTTAAVVRVDQGMEPTTVLRARDHLGGIVHDVEGQRVTALNWGGRNATTWTLLDGAALPVGPETPRPPSDDALWAAPVSTVRNPSFFVDYQDCKFLGRTAYYQHRTTVMLCGGVATVGSGDRSYNLGGLALVDAATMAPLAEVPVTMTSDKGVPLTQNPVDVAVVDGQLRAYFLPDQRNSTLYVYEAQADSPYQY</sequence>
<dbReference type="RefSeq" id="XP_033396625.1">
    <property type="nucleotide sequence ID" value="XM_033540629.1"/>
</dbReference>
<dbReference type="GeneID" id="54298125"/>
<keyword evidence="2" id="KW-1185">Reference proteome</keyword>
<proteinExistence type="predicted"/>
<reference evidence="1" key="1">
    <citation type="journal article" date="2020" name="Stud. Mycol.">
        <title>101 Dothideomycetes genomes: a test case for predicting lifestyles and emergence of pathogens.</title>
        <authorList>
            <person name="Haridas S."/>
            <person name="Albert R."/>
            <person name="Binder M."/>
            <person name="Bloem J."/>
            <person name="Labutti K."/>
            <person name="Salamov A."/>
            <person name="Andreopoulos B."/>
            <person name="Baker S."/>
            <person name="Barry K."/>
            <person name="Bills G."/>
            <person name="Bluhm B."/>
            <person name="Cannon C."/>
            <person name="Castanera R."/>
            <person name="Culley D."/>
            <person name="Daum C."/>
            <person name="Ezra D."/>
            <person name="Gonzalez J."/>
            <person name="Henrissat B."/>
            <person name="Kuo A."/>
            <person name="Liang C."/>
            <person name="Lipzen A."/>
            <person name="Lutzoni F."/>
            <person name="Magnuson J."/>
            <person name="Mondo S."/>
            <person name="Nolan M."/>
            <person name="Ohm R."/>
            <person name="Pangilinan J."/>
            <person name="Park H.-J."/>
            <person name="Ramirez L."/>
            <person name="Alfaro M."/>
            <person name="Sun H."/>
            <person name="Tritt A."/>
            <person name="Yoshinaga Y."/>
            <person name="Zwiers L.-H."/>
            <person name="Turgeon B."/>
            <person name="Goodwin S."/>
            <person name="Spatafora J."/>
            <person name="Crous P."/>
            <person name="Grigoriev I."/>
        </authorList>
    </citation>
    <scope>NUCLEOTIDE SEQUENCE</scope>
    <source>
        <strain evidence="1">CBS 121167</strain>
    </source>
</reference>
<evidence type="ECO:0000313" key="2">
    <source>
        <dbReference type="Proteomes" id="UP000799438"/>
    </source>
</evidence>
<dbReference type="Pfam" id="PF20055">
    <property type="entry name" value="DUF6454"/>
    <property type="match status" value="1"/>
</dbReference>
<protein>
    <submittedName>
        <fullName evidence="1">Uncharacterized protein</fullName>
    </submittedName>
</protein>
<dbReference type="Proteomes" id="UP000799438">
    <property type="component" value="Unassembled WGS sequence"/>
</dbReference>
<dbReference type="AlphaFoldDB" id="A0A6A6B9F8"/>
<organism evidence="1 2">
    <name type="scientific">Aplosporella prunicola CBS 121167</name>
    <dbReference type="NCBI Taxonomy" id="1176127"/>
    <lineage>
        <taxon>Eukaryota</taxon>
        <taxon>Fungi</taxon>
        <taxon>Dikarya</taxon>
        <taxon>Ascomycota</taxon>
        <taxon>Pezizomycotina</taxon>
        <taxon>Dothideomycetes</taxon>
        <taxon>Dothideomycetes incertae sedis</taxon>
        <taxon>Botryosphaeriales</taxon>
        <taxon>Aplosporellaceae</taxon>
        <taxon>Aplosporella</taxon>
    </lineage>
</organism>
<evidence type="ECO:0000313" key="1">
    <source>
        <dbReference type="EMBL" id="KAF2140912.1"/>
    </source>
</evidence>
<name>A0A6A6B9F8_9PEZI</name>
<dbReference type="InterPro" id="IPR046312">
    <property type="entry name" value="DUF6454"/>
</dbReference>
<gene>
    <name evidence="1" type="ORF">K452DRAFT_288318</name>
</gene>
<accession>A0A6A6B9F8</accession>
<dbReference type="OrthoDB" id="71437at2759"/>
<dbReference type="EMBL" id="ML995488">
    <property type="protein sequence ID" value="KAF2140912.1"/>
    <property type="molecule type" value="Genomic_DNA"/>
</dbReference>